<keyword evidence="7" id="KW-0808">Transferase</keyword>
<evidence type="ECO:0000313" key="17">
    <source>
        <dbReference type="EMBL" id="KAJ4845248.1"/>
    </source>
</evidence>
<comment type="similarity">
    <text evidence="5">Belongs to the RBR family. Ariadne subfamily.</text>
</comment>
<keyword evidence="11" id="KW-0833">Ubl conjugation pathway</keyword>
<evidence type="ECO:0000256" key="13">
    <source>
        <dbReference type="PROSITE-ProRule" id="PRU00175"/>
    </source>
</evidence>
<dbReference type="OrthoDB" id="9977870at2759"/>
<evidence type="ECO:0000256" key="2">
    <source>
        <dbReference type="ARBA" id="ARBA00001947"/>
    </source>
</evidence>
<keyword evidence="18" id="KW-1185">Reference proteome</keyword>
<dbReference type="GO" id="GO:0008270">
    <property type="term" value="F:zinc ion binding"/>
    <property type="evidence" value="ECO:0007669"/>
    <property type="project" value="UniProtKB-KW"/>
</dbReference>
<dbReference type="PANTHER" id="PTHR11685">
    <property type="entry name" value="RBR FAMILY RING FINGER AND IBR DOMAIN-CONTAINING"/>
    <property type="match status" value="1"/>
</dbReference>
<keyword evidence="9" id="KW-0677">Repeat</keyword>
<dbReference type="PROSITE" id="PS00518">
    <property type="entry name" value="ZF_RING_1"/>
    <property type="match status" value="1"/>
</dbReference>
<keyword evidence="10 13" id="KW-0863">Zinc-finger</keyword>
<dbReference type="EMBL" id="JAKUCV010001735">
    <property type="protein sequence ID" value="KAJ4845248.1"/>
    <property type="molecule type" value="Genomic_DNA"/>
</dbReference>
<proteinExistence type="inferred from homology"/>
<dbReference type="Gene3D" id="1.20.120.1750">
    <property type="match status" value="1"/>
</dbReference>
<comment type="caution">
    <text evidence="17">The sequence shown here is derived from an EMBL/GenBank/DDBJ whole genome shotgun (WGS) entry which is preliminary data.</text>
</comment>
<evidence type="ECO:0000259" key="15">
    <source>
        <dbReference type="PROSITE" id="PS50089"/>
    </source>
</evidence>
<reference evidence="17" key="2">
    <citation type="journal article" date="2023" name="Plants (Basel)">
        <title>Annotation of the Turnera subulata (Passifloraceae) Draft Genome Reveals the S-Locus Evolved after the Divergence of Turneroideae from Passifloroideae in a Stepwise Manner.</title>
        <authorList>
            <person name="Henning P.M."/>
            <person name="Roalson E.H."/>
            <person name="Mir W."/>
            <person name="McCubbin A.G."/>
            <person name="Shore J.S."/>
        </authorList>
    </citation>
    <scope>NUCLEOTIDE SEQUENCE</scope>
    <source>
        <strain evidence="17">F60SS</strain>
    </source>
</reference>
<dbReference type="SUPFAM" id="SSF57850">
    <property type="entry name" value="RING/U-box"/>
    <property type="match status" value="3"/>
</dbReference>
<dbReference type="InterPro" id="IPR002867">
    <property type="entry name" value="IBR_dom"/>
</dbReference>
<feature type="region of interest" description="Disordered" evidence="14">
    <location>
        <begin position="71"/>
        <end position="99"/>
    </location>
</feature>
<evidence type="ECO:0000256" key="11">
    <source>
        <dbReference type="ARBA" id="ARBA00022786"/>
    </source>
</evidence>
<organism evidence="17 18">
    <name type="scientific">Turnera subulata</name>
    <dbReference type="NCBI Taxonomy" id="218843"/>
    <lineage>
        <taxon>Eukaryota</taxon>
        <taxon>Viridiplantae</taxon>
        <taxon>Streptophyta</taxon>
        <taxon>Embryophyta</taxon>
        <taxon>Tracheophyta</taxon>
        <taxon>Spermatophyta</taxon>
        <taxon>Magnoliopsida</taxon>
        <taxon>eudicotyledons</taxon>
        <taxon>Gunneridae</taxon>
        <taxon>Pentapetalae</taxon>
        <taxon>rosids</taxon>
        <taxon>fabids</taxon>
        <taxon>Malpighiales</taxon>
        <taxon>Passifloraceae</taxon>
        <taxon>Turnera</taxon>
    </lineage>
</organism>
<feature type="domain" description="RING-type" evidence="16">
    <location>
        <begin position="143"/>
        <end position="340"/>
    </location>
</feature>
<dbReference type="SMART" id="SM00647">
    <property type="entry name" value="IBR"/>
    <property type="match status" value="1"/>
</dbReference>
<comment type="function">
    <text evidence="3">Might act as an E3 ubiquitin-protein ligase, or as part of E3 complex, which accepts ubiquitin from specific E2 ubiquitin-conjugating enzymes and then transfers it to substrates.</text>
</comment>
<dbReference type="GO" id="GO:0016567">
    <property type="term" value="P:protein ubiquitination"/>
    <property type="evidence" value="ECO:0007669"/>
    <property type="project" value="InterPro"/>
</dbReference>
<evidence type="ECO:0000259" key="16">
    <source>
        <dbReference type="PROSITE" id="PS51873"/>
    </source>
</evidence>
<evidence type="ECO:0000256" key="1">
    <source>
        <dbReference type="ARBA" id="ARBA00001798"/>
    </source>
</evidence>
<evidence type="ECO:0000256" key="8">
    <source>
        <dbReference type="ARBA" id="ARBA00022723"/>
    </source>
</evidence>
<evidence type="ECO:0000256" key="10">
    <source>
        <dbReference type="ARBA" id="ARBA00022771"/>
    </source>
</evidence>
<protein>
    <recommendedName>
        <fullName evidence="6">RBR-type E3 ubiquitin transferase</fullName>
        <ecNumber evidence="6">2.3.2.31</ecNumber>
    </recommendedName>
</protein>
<dbReference type="AlphaFoldDB" id="A0A9Q0JKM2"/>
<evidence type="ECO:0000256" key="7">
    <source>
        <dbReference type="ARBA" id="ARBA00022679"/>
    </source>
</evidence>
<gene>
    <name evidence="17" type="ORF">Tsubulata_037520</name>
</gene>
<dbReference type="Gene3D" id="3.30.40.10">
    <property type="entry name" value="Zinc/RING finger domain, C3HC4 (zinc finger)"/>
    <property type="match status" value="1"/>
</dbReference>
<dbReference type="InterPro" id="IPR013083">
    <property type="entry name" value="Znf_RING/FYVE/PHD"/>
</dbReference>
<dbReference type="EC" id="2.3.2.31" evidence="6"/>
<comment type="pathway">
    <text evidence="4">Protein modification; protein ubiquitination.</text>
</comment>
<feature type="domain" description="RING-type" evidence="15">
    <location>
        <begin position="147"/>
        <end position="191"/>
    </location>
</feature>
<dbReference type="InterPro" id="IPR044066">
    <property type="entry name" value="TRIAD_supradom"/>
</dbReference>
<name>A0A9Q0JKM2_9ROSI</name>
<dbReference type="FunFam" id="3.30.40.10:FF:000230">
    <property type="entry name" value="RBR-type E3 ubiquitin transferase"/>
    <property type="match status" value="1"/>
</dbReference>
<dbReference type="Proteomes" id="UP001141552">
    <property type="component" value="Unassembled WGS sequence"/>
</dbReference>
<evidence type="ECO:0000256" key="9">
    <source>
        <dbReference type="ARBA" id="ARBA00022737"/>
    </source>
</evidence>
<evidence type="ECO:0000256" key="3">
    <source>
        <dbReference type="ARBA" id="ARBA00003976"/>
    </source>
</evidence>
<dbReference type="InterPro" id="IPR017907">
    <property type="entry name" value="Znf_RING_CS"/>
</dbReference>
<dbReference type="PROSITE" id="PS51873">
    <property type="entry name" value="TRIAD"/>
    <property type="match status" value="1"/>
</dbReference>
<dbReference type="InterPro" id="IPR001841">
    <property type="entry name" value="Znf_RING"/>
</dbReference>
<reference evidence="17" key="1">
    <citation type="submission" date="2022-02" db="EMBL/GenBank/DDBJ databases">
        <authorList>
            <person name="Henning P.M."/>
            <person name="McCubbin A.G."/>
            <person name="Shore J.S."/>
        </authorList>
    </citation>
    <scope>NUCLEOTIDE SEQUENCE</scope>
    <source>
        <strain evidence="17">F60SS</strain>
        <tissue evidence="17">Leaves</tissue>
    </source>
</reference>
<evidence type="ECO:0000256" key="5">
    <source>
        <dbReference type="ARBA" id="ARBA00005884"/>
    </source>
</evidence>
<dbReference type="Pfam" id="PF01485">
    <property type="entry name" value="IBR"/>
    <property type="match status" value="1"/>
</dbReference>
<dbReference type="InterPro" id="IPR031127">
    <property type="entry name" value="E3_UB_ligase_RBR"/>
</dbReference>
<evidence type="ECO:0000256" key="14">
    <source>
        <dbReference type="SAM" id="MobiDB-lite"/>
    </source>
</evidence>
<dbReference type="GO" id="GO:0061630">
    <property type="term" value="F:ubiquitin protein ligase activity"/>
    <property type="evidence" value="ECO:0007669"/>
    <property type="project" value="UniProtKB-EC"/>
</dbReference>
<sequence>MLGRLWASSQNVKGATVEEATVVVPAKFRPVSVEERLQRMQSELEVCQLEHIQFMLNRMNDKLMEIIQSRNKNSGEEKGRQPKLCHQQAENRENPNGSSLEALVSETNRVWNMYIEYYNQSQGLKQAEAAGSSWRAKDVKRERKETCQICFVDTKIEKMFSIDVCNHKYCFSCMEQHVKDKFLQGLTAKCPHEGCNSQVTIHGCSKLFAPELAEKMRERIKEATIPVSDKFYCPIPKCSALMSKKDLQQKSGTVLRGQCVKCRRLICINCKVPWHYDMTCNEYRISNPYPDQDAIVRFIAAERRWRQCVRCSHMIELAEGCYHITCRLLGSSFQDLVQGR</sequence>
<comment type="cofactor">
    <cofactor evidence="2">
        <name>Zn(2+)</name>
        <dbReference type="ChEBI" id="CHEBI:29105"/>
    </cofactor>
</comment>
<keyword evidence="12" id="KW-0862">Zinc</keyword>
<keyword evidence="8" id="KW-0479">Metal-binding</keyword>
<dbReference type="CDD" id="cd22582">
    <property type="entry name" value="BRcat_RBR_unk"/>
    <property type="match status" value="1"/>
</dbReference>
<comment type="catalytic activity">
    <reaction evidence="1">
        <text>[E2 ubiquitin-conjugating enzyme]-S-ubiquitinyl-L-cysteine + [acceptor protein]-L-lysine = [E2 ubiquitin-conjugating enzyme]-L-cysteine + [acceptor protein]-N(6)-ubiquitinyl-L-lysine.</text>
        <dbReference type="EC" id="2.3.2.31"/>
    </reaction>
</comment>
<evidence type="ECO:0000313" key="18">
    <source>
        <dbReference type="Proteomes" id="UP001141552"/>
    </source>
</evidence>
<evidence type="ECO:0000256" key="12">
    <source>
        <dbReference type="ARBA" id="ARBA00022833"/>
    </source>
</evidence>
<dbReference type="PROSITE" id="PS50089">
    <property type="entry name" value="ZF_RING_2"/>
    <property type="match status" value="1"/>
</dbReference>
<evidence type="ECO:0000256" key="6">
    <source>
        <dbReference type="ARBA" id="ARBA00012251"/>
    </source>
</evidence>
<evidence type="ECO:0000256" key="4">
    <source>
        <dbReference type="ARBA" id="ARBA00004906"/>
    </source>
</evidence>
<accession>A0A9Q0JKM2</accession>